<gene>
    <name evidence="1" type="ORF">HPB49_022467</name>
</gene>
<proteinExistence type="predicted"/>
<dbReference type="EMBL" id="CM023470">
    <property type="protein sequence ID" value="KAH7981232.1"/>
    <property type="molecule type" value="Genomic_DNA"/>
</dbReference>
<dbReference type="Proteomes" id="UP000821865">
    <property type="component" value="Chromosome 1"/>
</dbReference>
<reference evidence="1" key="1">
    <citation type="submission" date="2020-05" db="EMBL/GenBank/DDBJ databases">
        <title>Large-scale comparative analyses of tick genomes elucidate their genetic diversity and vector capacities.</title>
        <authorList>
            <person name="Jia N."/>
            <person name="Wang J."/>
            <person name="Shi W."/>
            <person name="Du L."/>
            <person name="Sun Y."/>
            <person name="Zhan W."/>
            <person name="Jiang J."/>
            <person name="Wang Q."/>
            <person name="Zhang B."/>
            <person name="Ji P."/>
            <person name="Sakyi L.B."/>
            <person name="Cui X."/>
            <person name="Yuan T."/>
            <person name="Jiang B."/>
            <person name="Yang W."/>
            <person name="Lam T.T.-Y."/>
            <person name="Chang Q."/>
            <person name="Ding S."/>
            <person name="Wang X."/>
            <person name="Zhu J."/>
            <person name="Ruan X."/>
            <person name="Zhao L."/>
            <person name="Wei J."/>
            <person name="Que T."/>
            <person name="Du C."/>
            <person name="Cheng J."/>
            <person name="Dai P."/>
            <person name="Han X."/>
            <person name="Huang E."/>
            <person name="Gao Y."/>
            <person name="Liu J."/>
            <person name="Shao H."/>
            <person name="Ye R."/>
            <person name="Li L."/>
            <person name="Wei W."/>
            <person name="Wang X."/>
            <person name="Wang C."/>
            <person name="Yang T."/>
            <person name="Huo Q."/>
            <person name="Li W."/>
            <person name="Guo W."/>
            <person name="Chen H."/>
            <person name="Zhou L."/>
            <person name="Ni X."/>
            <person name="Tian J."/>
            <person name="Zhou Y."/>
            <person name="Sheng Y."/>
            <person name="Liu T."/>
            <person name="Pan Y."/>
            <person name="Xia L."/>
            <person name="Li J."/>
            <person name="Zhao F."/>
            <person name="Cao W."/>
        </authorList>
    </citation>
    <scope>NUCLEOTIDE SEQUENCE</scope>
    <source>
        <strain evidence="1">Dsil-2018</strain>
    </source>
</reference>
<organism evidence="1 2">
    <name type="scientific">Dermacentor silvarum</name>
    <name type="common">Tick</name>
    <dbReference type="NCBI Taxonomy" id="543639"/>
    <lineage>
        <taxon>Eukaryota</taxon>
        <taxon>Metazoa</taxon>
        <taxon>Ecdysozoa</taxon>
        <taxon>Arthropoda</taxon>
        <taxon>Chelicerata</taxon>
        <taxon>Arachnida</taxon>
        <taxon>Acari</taxon>
        <taxon>Parasitiformes</taxon>
        <taxon>Ixodida</taxon>
        <taxon>Ixodoidea</taxon>
        <taxon>Ixodidae</taxon>
        <taxon>Rhipicephalinae</taxon>
        <taxon>Dermacentor</taxon>
    </lineage>
</organism>
<evidence type="ECO:0000313" key="2">
    <source>
        <dbReference type="Proteomes" id="UP000821865"/>
    </source>
</evidence>
<comment type="caution">
    <text evidence="1">The sequence shown here is derived from an EMBL/GenBank/DDBJ whole genome shotgun (WGS) entry which is preliminary data.</text>
</comment>
<name>A0ACB8E3G6_DERSI</name>
<protein>
    <submittedName>
        <fullName evidence="1">Uncharacterized protein</fullName>
    </submittedName>
</protein>
<keyword evidence="2" id="KW-1185">Reference proteome</keyword>
<accession>A0ACB8E3G6</accession>
<evidence type="ECO:0000313" key="1">
    <source>
        <dbReference type="EMBL" id="KAH7981232.1"/>
    </source>
</evidence>
<sequence>MKVFMMFNHRKELCAVKLVSLANVQSSVMKTYLQEVTILRTLRSCDRVVRLYDCELNTEDKVLALVMEKGDQDLATVLMDRKDDLGPVTIKFYWSEMLLAVKEIHDKRVVHSDLKPANFLFVAGKLKLIDFGIAATMQEDVTSVHKESPVQYAYIVLRVLVIY</sequence>